<evidence type="ECO:0000256" key="1">
    <source>
        <dbReference type="SAM" id="Phobius"/>
    </source>
</evidence>
<gene>
    <name evidence="2" type="ORF">PW220_06540</name>
</gene>
<name>A0AA96VFY8_9STRE</name>
<dbReference type="Proteomes" id="UP001301526">
    <property type="component" value="Chromosome"/>
</dbReference>
<keyword evidence="1" id="KW-0812">Transmembrane</keyword>
<reference evidence="2 3" key="1">
    <citation type="submission" date="2023-02" db="EMBL/GenBank/DDBJ databases">
        <title>Streptococcus sp. Genome Sequencing and Assembly.</title>
        <authorList>
            <person name="Shore S.M."/>
            <person name="Nicholson T.L."/>
        </authorList>
    </citation>
    <scope>NUCLEOTIDE SEQUENCE [LARGE SCALE GENOMIC DNA]</scope>
    <source>
        <strain evidence="2 3">29892</strain>
    </source>
</reference>
<keyword evidence="3" id="KW-1185">Reference proteome</keyword>
<dbReference type="EMBL" id="CP118734">
    <property type="protein sequence ID" value="WNY48387.1"/>
    <property type="molecule type" value="Genomic_DNA"/>
</dbReference>
<proteinExistence type="predicted"/>
<dbReference type="Pfam" id="PF16935">
    <property type="entry name" value="Hol_Tox"/>
    <property type="match status" value="1"/>
</dbReference>
<keyword evidence="1" id="KW-0472">Membrane</keyword>
<organism evidence="2 3">
    <name type="scientific">Streptococcus iners subsp. hyiners</name>
    <dbReference type="NCBI Taxonomy" id="3028083"/>
    <lineage>
        <taxon>Bacteria</taxon>
        <taxon>Bacillati</taxon>
        <taxon>Bacillota</taxon>
        <taxon>Bacilli</taxon>
        <taxon>Lactobacillales</taxon>
        <taxon>Streptococcaceae</taxon>
        <taxon>Streptococcus</taxon>
        <taxon>Streptococcus iners</taxon>
    </lineage>
</organism>
<sequence>MTAFEVVQTLLSFGGFTIALIGLCYKIFKDDKK</sequence>
<feature type="transmembrane region" description="Helical" evidence="1">
    <location>
        <begin position="6"/>
        <end position="28"/>
    </location>
</feature>
<protein>
    <submittedName>
        <fullName evidence="2">Holin-like toxin</fullName>
    </submittedName>
</protein>
<keyword evidence="1" id="KW-1133">Transmembrane helix</keyword>
<evidence type="ECO:0000313" key="3">
    <source>
        <dbReference type="Proteomes" id="UP001301526"/>
    </source>
</evidence>
<dbReference type="AlphaFoldDB" id="A0AA96VFY8"/>
<accession>A0AA96VFY8</accession>
<dbReference type="InterPro" id="IPR031616">
    <property type="entry name" value="BsrE-like"/>
</dbReference>
<evidence type="ECO:0000313" key="2">
    <source>
        <dbReference type="EMBL" id="WNY48387.1"/>
    </source>
</evidence>